<feature type="compositionally biased region" description="Polar residues" evidence="1">
    <location>
        <begin position="1871"/>
        <end position="1889"/>
    </location>
</feature>
<feature type="compositionally biased region" description="Gly residues" evidence="1">
    <location>
        <begin position="311"/>
        <end position="320"/>
    </location>
</feature>
<feature type="region of interest" description="Disordered" evidence="1">
    <location>
        <begin position="307"/>
        <end position="331"/>
    </location>
</feature>
<dbReference type="PANTHER" id="PTHR15678">
    <property type="entry name" value="ANTIGEN MLAA-22-RELATED"/>
    <property type="match status" value="1"/>
</dbReference>
<feature type="domain" description="FMP27/BLTP2/Hobbit GFWDK motif-containing RBG unit" evidence="2">
    <location>
        <begin position="1185"/>
        <end position="1327"/>
    </location>
</feature>
<dbReference type="InterPro" id="IPR019449">
    <property type="entry name" value="FMP27_WPPW_RBG"/>
</dbReference>
<evidence type="ECO:0000259" key="2">
    <source>
        <dbReference type="SMART" id="SM01214"/>
    </source>
</evidence>
<dbReference type="Proteomes" id="UP000193411">
    <property type="component" value="Unassembled WGS sequence"/>
</dbReference>
<gene>
    <name evidence="4" type="ORF">BCR44DRAFT_1147652</name>
</gene>
<dbReference type="PANTHER" id="PTHR15678:SF6">
    <property type="entry name" value="BRIDGE-LIKE LIPID TRANSFER PROTEIN FAMILY MEMBER 2"/>
    <property type="match status" value="1"/>
</dbReference>
<accession>A0A1Y2HIX5</accession>
<organism evidence="4 5">
    <name type="scientific">Catenaria anguillulae PL171</name>
    <dbReference type="NCBI Taxonomy" id="765915"/>
    <lineage>
        <taxon>Eukaryota</taxon>
        <taxon>Fungi</taxon>
        <taxon>Fungi incertae sedis</taxon>
        <taxon>Blastocladiomycota</taxon>
        <taxon>Blastocladiomycetes</taxon>
        <taxon>Blastocladiales</taxon>
        <taxon>Catenariaceae</taxon>
        <taxon>Catenaria</taxon>
    </lineage>
</organism>
<sequence length="1994" mass="217771">MFRMLFAMQLKTLLGQFIMYTLVRWLDVLISRVSVRLVTTQPSLHRHPHSSLPSLPAASSRQATVEFIQDSLHLSGDLQGSALGAATAEPGSPRGSTVSLATGISSAVGGSTTAHSTIDVAVTFSPISIIVNSVPVVTLPQSSVLTVSFALTRPVPSFQRPSVDFTFSPISVNAPPALAFWTDHKSFFEAVKSAHALARPAPSHANASSSSKSPSIAQRLRKLGVHMHPLMPNVARIVCPRIQLDAPLDLGGTIQGLSLVCSFGSAWWDTTAVLTTTEWSVTHAKEVVEKLASFEVDVTIVLPDSGPGTASLGGGGGGNSSGSSSIRSREGTANRASLAANALSQKPLVQVEIKTCGLEARVKESLISSMLAHMAATAEAAKAAAVAASVTADPLSASGTTPTTPLLSPAPMSSRSPRASPFTLPALARRISRHASLNGSSRSRRITASDGGQEIKPLIPLAAREMLGLVDMEVTLSLHAVDVVVSPISGVDVCVSADQFGIRTCLAAVPMVEVDVSFSVDALCVRVMGTESGTSDKPSTDLAMWLLASIDILRLDGLITEVEHVPTHVHSATASIPPTAGDASMLDPWETQRFDVVMEGHAHHPHIALSATQSLAVGLARVMALAQDHHPTSPVSSAPPSRSMSISVDPPSRPLVALHSTAKFTVNRMSVSVSGEHRPEMPRTMSAEPGIDGSIDCLMITHLGKRILGGGGSLGVLLAVQALEVPTADSITGAMDTLHACRVDEMVVELDGIQFRRNQHCDVKLPPRYHGRNSGVASGGGRSPHTHQDVDPLLVASRVSLEHKVVDTAVRASSDMYPRLHRNVSTSVNVDEELVAVYSIPVHLLVEQLLVLLAIGTAKSPMTPPPEPKRPSITSLTGSIVESERAQATAGLVSFVFELPDDTKLKVRLSEVKAVMERHGNELYAQSNISSMAVLATQSASTRAAQHAHPSIFLQHPDPRTLQSWRSDPKQFAPLVNVSAIEVVRKPNQEVAATIENVHISVPHEYYFKDVIENFATFVKAIKPAKPPTGTTRTATMIYPTMRLEIQTLLFTIDDDPFEARLNQIFRNGKDQQRSRLEREKLLFNKLKTVPDLDHTAFWRELDAFHGREWVRIMSASAKEPMDKLLVFKLTEVDIVVTSPTLPLPTLAANCNLHDKDTPSDAQFDFELARDLSFRFRSMLVRLRDYPLPVIALPPPADRKQSHMLHGLLILAEPIAPQSSTCQVTVPVSTFGPQPFIHLRKIMSPIKIYSCLTWRLESPMTIHWGPALEAGLADAVRAIDQFTEPSLDPSEPMPWWDKIRWLLHGKLDIEGDALKLHLLGARNPYYSLFTSDGSHGIVVSAYGKRRMLPATFPGLPSVKSSSESLPFERPFRLSFSSSSPGLLQCAQLEVAIVRPLINHNAVPRRPTDDIVAIPWDSGPVDKEVIMNLMGEVMLSMDPVFECAGIPPSHHHVFAIAPENVKEGGFHDSFARFRSHRLSLTVHIRCDRTDDPSHFATFAFTPASIDYAIKFVQFNVITKTTPLRRGPLFPLTTPKYASKKLGLFTSRFALRVDLAPLLITLWHKNKAIQRPSDAVGMRAVVERCLIDFHTARFRSTDATNATPPWYIDTTEIDFFDVELRALVLSDTSSSDGAGAYANFEQREQVFVRLANSHASLSVKSTPFFWSPKLSYCRNSDVDYGREASFGRDINRVQLQLLKEYLASGTVAHSAKPAIQHRIRQLEQSDVYHLDQDDYVHSFVIHNSKLLWNVDIRNVVFKFVELQEQAFLLSYYTSNASLRIMRDLRELLDLRDEAEHEQAAFGDDRPTASAPFKPVLETLARRASSGAVLRVSTADLTQPAPGSTKDSQRILNELLDGAGSVFVSEEDVAFKPATSQRPVPPNETTHSTSSRNRAADLVIKSIMIQFINPQIKLCTVPLDDSPDGSCIVTTENTILTQNEIHRRGILIKTKTEVDISALDGSLLNSFFQLHPWIPLRHLSPRCRKAFVKLCIAPKQD</sequence>
<dbReference type="InterPro" id="IPR045167">
    <property type="entry name" value="Hobbit"/>
</dbReference>
<evidence type="ECO:0008006" key="6">
    <source>
        <dbReference type="Google" id="ProtNLM"/>
    </source>
</evidence>
<proteinExistence type="predicted"/>
<comment type="caution">
    <text evidence="4">The sequence shown here is derived from an EMBL/GenBank/DDBJ whole genome shotgun (WGS) entry which is preliminary data.</text>
</comment>
<feature type="domain" description="FMP27 WPPW motif-containing RBG unit" evidence="3">
    <location>
        <begin position="1575"/>
        <end position="1976"/>
    </location>
</feature>
<dbReference type="EMBL" id="MCFL01000027">
    <property type="protein sequence ID" value="ORZ34567.1"/>
    <property type="molecule type" value="Genomic_DNA"/>
</dbReference>
<reference evidence="4 5" key="1">
    <citation type="submission" date="2016-07" db="EMBL/GenBank/DDBJ databases">
        <title>Pervasive Adenine N6-methylation of Active Genes in Fungi.</title>
        <authorList>
            <consortium name="DOE Joint Genome Institute"/>
            <person name="Mondo S.J."/>
            <person name="Dannebaum R.O."/>
            <person name="Kuo R.C."/>
            <person name="Labutti K."/>
            <person name="Haridas S."/>
            <person name="Kuo A."/>
            <person name="Salamov A."/>
            <person name="Ahrendt S.R."/>
            <person name="Lipzen A."/>
            <person name="Sullivan W."/>
            <person name="Andreopoulos W.B."/>
            <person name="Clum A."/>
            <person name="Lindquist E."/>
            <person name="Daum C."/>
            <person name="Ramamoorthy G.K."/>
            <person name="Gryganskyi A."/>
            <person name="Culley D."/>
            <person name="Magnuson J.K."/>
            <person name="James T.Y."/>
            <person name="O'Malley M.A."/>
            <person name="Stajich J.E."/>
            <person name="Spatafora J.W."/>
            <person name="Visel A."/>
            <person name="Grigoriev I.V."/>
        </authorList>
    </citation>
    <scope>NUCLEOTIDE SEQUENCE [LARGE SCALE GENOMIC DNA]</scope>
    <source>
        <strain evidence="4 5">PL171</strain>
    </source>
</reference>
<dbReference type="OrthoDB" id="1562405at2759"/>
<evidence type="ECO:0000259" key="3">
    <source>
        <dbReference type="SMART" id="SM01216"/>
    </source>
</evidence>
<evidence type="ECO:0000256" key="1">
    <source>
        <dbReference type="SAM" id="MobiDB-lite"/>
    </source>
</evidence>
<name>A0A1Y2HIX5_9FUNG</name>
<feature type="compositionally biased region" description="Low complexity" evidence="1">
    <location>
        <begin position="632"/>
        <end position="647"/>
    </location>
</feature>
<dbReference type="SMART" id="SM01216">
    <property type="entry name" value="Fmp27_WPPW"/>
    <property type="match status" value="1"/>
</dbReference>
<feature type="region of interest" description="Disordered" evidence="1">
    <location>
        <begin position="628"/>
        <end position="649"/>
    </location>
</feature>
<dbReference type="Pfam" id="PF10344">
    <property type="entry name" value="Hobbit"/>
    <property type="match status" value="2"/>
</dbReference>
<feature type="region of interest" description="Disordered" evidence="1">
    <location>
        <begin position="1869"/>
        <end position="1889"/>
    </location>
</feature>
<dbReference type="STRING" id="765915.A0A1Y2HIX5"/>
<dbReference type="InterPro" id="IPR019441">
    <property type="entry name" value="FMP27/BLTP2/Hobbit_GFWDK_RBG"/>
</dbReference>
<protein>
    <recommendedName>
        <fullName evidence="6">Golgi-body localization protein domain-domain-containing protein</fullName>
    </recommendedName>
</protein>
<feature type="region of interest" description="Disordered" evidence="1">
    <location>
        <begin position="394"/>
        <end position="419"/>
    </location>
</feature>
<evidence type="ECO:0000313" key="5">
    <source>
        <dbReference type="Proteomes" id="UP000193411"/>
    </source>
</evidence>
<keyword evidence="5" id="KW-1185">Reference proteome</keyword>
<evidence type="ECO:0000313" key="4">
    <source>
        <dbReference type="EMBL" id="ORZ34567.1"/>
    </source>
</evidence>
<dbReference type="SMART" id="SM01214">
    <property type="entry name" value="Fmp27_GFWDK"/>
    <property type="match status" value="1"/>
</dbReference>